<keyword evidence="3" id="KW-1185">Reference proteome</keyword>
<dbReference type="InterPro" id="IPR035924">
    <property type="entry name" value="FlaG-like_sf"/>
</dbReference>
<dbReference type="Gene3D" id="3.30.160.170">
    <property type="entry name" value="FlaG-like"/>
    <property type="match status" value="1"/>
</dbReference>
<evidence type="ECO:0000313" key="2">
    <source>
        <dbReference type="EMBL" id="EEG76534.1"/>
    </source>
</evidence>
<dbReference type="RefSeq" id="WP_008518256.1">
    <property type="nucleotide sequence ID" value="NZ_ACJM01000016.1"/>
</dbReference>
<evidence type="ECO:0000313" key="3">
    <source>
        <dbReference type="Proteomes" id="UP000006443"/>
    </source>
</evidence>
<dbReference type="SUPFAM" id="SSF160214">
    <property type="entry name" value="FlaG-like"/>
    <property type="match status" value="1"/>
</dbReference>
<proteinExistence type="predicted"/>
<name>C0GJI7_DETAL</name>
<dbReference type="InterPro" id="IPR005186">
    <property type="entry name" value="FlaG"/>
</dbReference>
<dbReference type="Proteomes" id="UP000006443">
    <property type="component" value="Unassembled WGS sequence"/>
</dbReference>
<dbReference type="eggNOG" id="COG1334">
    <property type="taxonomic scope" value="Bacteria"/>
</dbReference>
<gene>
    <name evidence="2" type="ORF">DealDRAFT_2646</name>
</gene>
<keyword evidence="2" id="KW-0966">Cell projection</keyword>
<comment type="caution">
    <text evidence="2">The sequence shown here is derived from an EMBL/GenBank/DDBJ whole genome shotgun (WGS) entry which is preliminary data.</text>
</comment>
<keyword evidence="2" id="KW-0282">Flagellum</keyword>
<feature type="compositionally biased region" description="Basic and acidic residues" evidence="1">
    <location>
        <begin position="36"/>
        <end position="49"/>
    </location>
</feature>
<dbReference type="EMBL" id="ACJM01000016">
    <property type="protein sequence ID" value="EEG76534.1"/>
    <property type="molecule type" value="Genomic_DNA"/>
</dbReference>
<organism evidence="2 3">
    <name type="scientific">Dethiobacter alkaliphilus AHT 1</name>
    <dbReference type="NCBI Taxonomy" id="555088"/>
    <lineage>
        <taxon>Bacteria</taxon>
        <taxon>Bacillati</taxon>
        <taxon>Bacillota</taxon>
        <taxon>Dethiobacteria</taxon>
        <taxon>Dethiobacterales</taxon>
        <taxon>Dethiobacteraceae</taxon>
        <taxon>Dethiobacter</taxon>
    </lineage>
</organism>
<sequence>MRVQGVDPIMLNRIQEKVKKHTVQQSEQAYISNEQGRQKKEQQREAADSDKMAAAVKKLNDTAETLGIDLLFFWDEEAWVVLVMEKKTQQIIRELEPDKINEMLVDMQSFVGIMVDYVL</sequence>
<dbReference type="Pfam" id="PF03646">
    <property type="entry name" value="FlaG"/>
    <property type="match status" value="1"/>
</dbReference>
<accession>C0GJI7</accession>
<evidence type="ECO:0000256" key="1">
    <source>
        <dbReference type="SAM" id="MobiDB-lite"/>
    </source>
</evidence>
<reference evidence="2 3" key="1">
    <citation type="submission" date="2009-02" db="EMBL/GenBank/DDBJ databases">
        <title>Sequencing of the draft genome and assembly of Dethiobacter alkaliphilus AHT 1.</title>
        <authorList>
            <consortium name="US DOE Joint Genome Institute (JGI-PGF)"/>
            <person name="Lucas S."/>
            <person name="Copeland A."/>
            <person name="Lapidus A."/>
            <person name="Glavina del Rio T."/>
            <person name="Dalin E."/>
            <person name="Tice H."/>
            <person name="Bruce D."/>
            <person name="Goodwin L."/>
            <person name="Pitluck S."/>
            <person name="Larimer F."/>
            <person name="Land M.L."/>
            <person name="Hauser L."/>
            <person name="Muyzer G."/>
        </authorList>
    </citation>
    <scope>NUCLEOTIDE SEQUENCE [LARGE SCALE GENOMIC DNA]</scope>
    <source>
        <strain evidence="2 3">AHT 1</strain>
    </source>
</reference>
<keyword evidence="2" id="KW-0969">Cilium</keyword>
<dbReference type="OrthoDB" id="9799867at2"/>
<dbReference type="STRING" id="555088.DealDRAFT_2646"/>
<dbReference type="AlphaFoldDB" id="C0GJI7"/>
<protein>
    <submittedName>
        <fullName evidence="2">Flagellar protein FlaG protein</fullName>
    </submittedName>
</protein>
<feature type="region of interest" description="Disordered" evidence="1">
    <location>
        <begin position="25"/>
        <end position="49"/>
    </location>
</feature>